<protein>
    <recommendedName>
        <fullName evidence="2">Phage protein</fullName>
    </recommendedName>
</protein>
<name>A0AAU6RID5_9STAP</name>
<dbReference type="RefSeq" id="WP_420496564.1">
    <property type="nucleotide sequence ID" value="NZ_CP124585.1"/>
</dbReference>
<accession>A0AAU6RID5</accession>
<dbReference type="EMBL" id="CP124585">
    <property type="protein sequence ID" value="WZE69756.1"/>
    <property type="molecule type" value="Genomic_DNA"/>
</dbReference>
<organism evidence="1">
    <name type="scientific">Macrococcus psychrotolerans</name>
    <dbReference type="NCBI Taxonomy" id="3039389"/>
    <lineage>
        <taxon>Bacteria</taxon>
        <taxon>Bacillati</taxon>
        <taxon>Bacillota</taxon>
        <taxon>Bacilli</taxon>
        <taxon>Bacillales</taxon>
        <taxon>Staphylococcaceae</taxon>
        <taxon>Macrococcus</taxon>
    </lineage>
</organism>
<gene>
    <name evidence="1" type="ORF">QA540_04970</name>
</gene>
<dbReference type="AlphaFoldDB" id="A0AAU6RID5"/>
<reference evidence="1" key="1">
    <citation type="submission" date="2023-04" db="EMBL/GenBank/DDBJ databases">
        <title>Macrococci isolated from food, foodproducing animals, and human clinical materials.</title>
        <authorList>
            <person name="Maslanova I."/>
            <person name="Svec P."/>
            <person name="Sedlacek I."/>
            <person name="Novakova D."/>
            <person name="Keller J.E."/>
            <person name="Schwendener S."/>
            <person name="Finstrlova A."/>
            <person name="Botka T."/>
            <person name="Kovarovic V."/>
            <person name="Petras P."/>
            <person name="Perreten V."/>
            <person name="Pantucek R."/>
        </authorList>
    </citation>
    <scope>NUCLEOTIDE SEQUENCE</scope>
    <source>
        <strain evidence="1">NRL/St 13/116</strain>
    </source>
</reference>
<sequence>MELKEMKELVKKEGNFRSQIYKGIRYEIVRHESFGHLCGYLHYNPKNDEERDIIDNVFHRGITYENDGVIGFDCAHAIDLSPMKIEMDEKFGLVTPTFLNPKYRTIQYVEDILKRTIDKLVDRKSEKQDYKWDFEQLEQIKDQQKEQSKEQAIKEYAKLLHDENFVVVSNERMQELKMKERVLSKIDGCMVSALENVTEVIKHD</sequence>
<proteinExistence type="predicted"/>
<evidence type="ECO:0000313" key="1">
    <source>
        <dbReference type="EMBL" id="WZE69756.1"/>
    </source>
</evidence>
<evidence type="ECO:0008006" key="2">
    <source>
        <dbReference type="Google" id="ProtNLM"/>
    </source>
</evidence>